<dbReference type="GO" id="GO:0032259">
    <property type="term" value="P:methylation"/>
    <property type="evidence" value="ECO:0007669"/>
    <property type="project" value="UniProtKB-KW"/>
</dbReference>
<proteinExistence type="inferred from homology"/>
<feature type="binding site" evidence="1">
    <location>
        <position position="192"/>
    </location>
    <ligand>
        <name>S-adenosyl-L-methionine</name>
        <dbReference type="ChEBI" id="CHEBI:59789"/>
    </ligand>
</feature>
<keyword evidence="1" id="KW-0963">Cytoplasm</keyword>
<name>A0ABU9TN56_9GAMM</name>
<dbReference type="SUPFAM" id="SSF53335">
    <property type="entry name" value="S-adenosyl-L-methionine-dependent methyltransferases"/>
    <property type="match status" value="1"/>
</dbReference>
<dbReference type="InterPro" id="IPR007536">
    <property type="entry name" value="16SrRNA_methylTrfase_J"/>
</dbReference>
<dbReference type="Proteomes" id="UP001449225">
    <property type="component" value="Unassembled WGS sequence"/>
</dbReference>
<sequence length="271" mass="29226">MSVSDLSGGAVYSEGVIAVTALDDSSCSQAEQLAAQLKLPLVEMSAEVGFDLLLQVAESGIRLQPTGKKAPGATYADFVSGAVAHRRQFGGGKGQMIAKAVGIKGGVKPQILDATAGLGKDAFVLATLGCEMTLLERSPIIHLLLEDGLLRAANSPEVSDIIQRMRLHHANSIEWMQTQADQGVRYQVVYLDPMFPHSEKSALVKKEMRSFRPVVGDDLDADQLLDAALAIADNRVVVKRPRKAPFLAGRKPSLQFEGKSSRYDIYPLKKL</sequence>
<dbReference type="Pfam" id="PF04445">
    <property type="entry name" value="SAM_MT"/>
    <property type="match status" value="1"/>
</dbReference>
<dbReference type="RefSeq" id="WP_067983176.1">
    <property type="nucleotide sequence ID" value="NZ_JBBMRA010000001.1"/>
</dbReference>
<keyword evidence="1" id="KW-0698">rRNA processing</keyword>
<dbReference type="InterPro" id="IPR029063">
    <property type="entry name" value="SAM-dependent_MTases_sf"/>
</dbReference>
<protein>
    <recommendedName>
        <fullName evidence="1">Ribosomal RNA small subunit methyltransferase J</fullName>
        <ecNumber evidence="1">2.1.1.242</ecNumber>
    </recommendedName>
    <alternativeName>
        <fullName evidence="1">16S rRNA m2G1516 methyltransferase</fullName>
    </alternativeName>
    <alternativeName>
        <fullName evidence="1">rRNA (guanine-N(2)-)-methyltransferase</fullName>
    </alternativeName>
</protein>
<keyword evidence="1 2" id="KW-0489">Methyltransferase</keyword>
<keyword evidence="1" id="KW-0808">Transferase</keyword>
<comment type="subcellular location">
    <subcellularLocation>
        <location evidence="1">Cytoplasm</location>
    </subcellularLocation>
</comment>
<gene>
    <name evidence="1" type="primary">rsmJ</name>
    <name evidence="2" type="ORF">WNY58_01970</name>
</gene>
<dbReference type="Gene3D" id="3.40.50.150">
    <property type="entry name" value="Vaccinia Virus protein VP39"/>
    <property type="match status" value="1"/>
</dbReference>
<organism evidence="2 3">
    <name type="scientific">Neptuniibacter pectenicola</name>
    <dbReference type="NCBI Taxonomy" id="1806669"/>
    <lineage>
        <taxon>Bacteria</taxon>
        <taxon>Pseudomonadati</taxon>
        <taxon>Pseudomonadota</taxon>
        <taxon>Gammaproteobacteria</taxon>
        <taxon>Oceanospirillales</taxon>
        <taxon>Oceanospirillaceae</taxon>
        <taxon>Neptuniibacter</taxon>
    </lineage>
</organism>
<dbReference type="PANTHER" id="PTHR36112">
    <property type="entry name" value="RIBOSOMAL RNA SMALL SUBUNIT METHYLTRANSFERASE J"/>
    <property type="match status" value="1"/>
</dbReference>
<keyword evidence="1" id="KW-0949">S-adenosyl-L-methionine</keyword>
<dbReference type="EC" id="2.1.1.242" evidence="1"/>
<comment type="caution">
    <text evidence="1">Lacks conserved residue(s) required for the propagation of feature annotation.</text>
</comment>
<comment type="caution">
    <text evidence="2">The sequence shown here is derived from an EMBL/GenBank/DDBJ whole genome shotgun (WGS) entry which is preliminary data.</text>
</comment>
<keyword evidence="3" id="KW-1185">Reference proteome</keyword>
<dbReference type="PANTHER" id="PTHR36112:SF1">
    <property type="entry name" value="RIBOSOMAL RNA SMALL SUBUNIT METHYLTRANSFERASE J"/>
    <property type="match status" value="1"/>
</dbReference>
<accession>A0ABU9TN56</accession>
<evidence type="ECO:0000313" key="2">
    <source>
        <dbReference type="EMBL" id="MEM5535148.1"/>
    </source>
</evidence>
<reference evidence="2 3" key="1">
    <citation type="submission" date="2024-03" db="EMBL/GenBank/DDBJ databases">
        <title>Community enrichment and isolation of bacterial strains for fucoidan degradation.</title>
        <authorList>
            <person name="Sichert A."/>
        </authorList>
    </citation>
    <scope>NUCLEOTIDE SEQUENCE [LARGE SCALE GENOMIC DNA]</scope>
    <source>
        <strain evidence="2 3">AS76</strain>
    </source>
</reference>
<feature type="binding site" evidence="1">
    <location>
        <begin position="136"/>
        <end position="137"/>
    </location>
    <ligand>
        <name>S-adenosyl-L-methionine</name>
        <dbReference type="ChEBI" id="CHEBI:59789"/>
    </ligand>
</feature>
<dbReference type="GO" id="GO:0008168">
    <property type="term" value="F:methyltransferase activity"/>
    <property type="evidence" value="ECO:0007669"/>
    <property type="project" value="UniProtKB-KW"/>
</dbReference>
<comment type="similarity">
    <text evidence="1">Belongs to the methyltransferase superfamily. RsmJ family.</text>
</comment>
<evidence type="ECO:0000313" key="3">
    <source>
        <dbReference type="Proteomes" id="UP001449225"/>
    </source>
</evidence>
<comment type="function">
    <text evidence="1">Specifically methylates the guanosine in position 1516 of 16S rRNA.</text>
</comment>
<evidence type="ECO:0000256" key="1">
    <source>
        <dbReference type="HAMAP-Rule" id="MF_01523"/>
    </source>
</evidence>
<dbReference type="HAMAP" id="MF_01523">
    <property type="entry name" value="16SrRNA_methyltr_J"/>
    <property type="match status" value="1"/>
</dbReference>
<comment type="catalytic activity">
    <reaction evidence="1">
        <text>guanosine(1516) in 16S rRNA + S-adenosyl-L-methionine = N(2)-methylguanosine(1516) in 16S rRNA + S-adenosyl-L-homocysteine + H(+)</text>
        <dbReference type="Rhea" id="RHEA:43220"/>
        <dbReference type="Rhea" id="RHEA-COMP:10412"/>
        <dbReference type="Rhea" id="RHEA-COMP:10413"/>
        <dbReference type="ChEBI" id="CHEBI:15378"/>
        <dbReference type="ChEBI" id="CHEBI:57856"/>
        <dbReference type="ChEBI" id="CHEBI:59789"/>
        <dbReference type="ChEBI" id="CHEBI:74269"/>
        <dbReference type="ChEBI" id="CHEBI:74481"/>
        <dbReference type="EC" id="2.1.1.242"/>
    </reaction>
</comment>
<dbReference type="EMBL" id="JBBMRA010000001">
    <property type="protein sequence ID" value="MEM5535148.1"/>
    <property type="molecule type" value="Genomic_DNA"/>
</dbReference>